<evidence type="ECO:0000256" key="5">
    <source>
        <dbReference type="ARBA" id="ARBA00023077"/>
    </source>
</evidence>
<dbReference type="GO" id="GO:0009279">
    <property type="term" value="C:cell outer membrane"/>
    <property type="evidence" value="ECO:0007669"/>
    <property type="project" value="UniProtKB-SubCell"/>
</dbReference>
<keyword evidence="7" id="KW-0675">Receptor</keyword>
<dbReference type="PANTHER" id="PTHR30069">
    <property type="entry name" value="TONB-DEPENDENT OUTER MEMBRANE RECEPTOR"/>
    <property type="match status" value="1"/>
</dbReference>
<evidence type="ECO:0000313" key="11">
    <source>
        <dbReference type="EMBL" id="MPM03619.1"/>
    </source>
</evidence>
<name>A0A644WJ37_9ZZZZ</name>
<dbReference type="InterPro" id="IPR039426">
    <property type="entry name" value="TonB-dep_rcpt-like"/>
</dbReference>
<keyword evidence="2" id="KW-0813">Transport</keyword>
<protein>
    <submittedName>
        <fullName evidence="11">Vitamin B12 transporter BtuB</fullName>
    </submittedName>
</protein>
<evidence type="ECO:0000256" key="1">
    <source>
        <dbReference type="ARBA" id="ARBA00004571"/>
    </source>
</evidence>
<comment type="subcellular location">
    <subcellularLocation>
        <location evidence="1">Cell outer membrane</location>
        <topology evidence="1">Multi-pass membrane protein</topology>
    </subcellularLocation>
</comment>
<proteinExistence type="predicted"/>
<dbReference type="Pfam" id="PF07715">
    <property type="entry name" value="Plug"/>
    <property type="match status" value="1"/>
</dbReference>
<dbReference type="GO" id="GO:0015344">
    <property type="term" value="F:siderophore uptake transmembrane transporter activity"/>
    <property type="evidence" value="ECO:0007669"/>
    <property type="project" value="TreeGrafter"/>
</dbReference>
<sequence length="727" mass="81685">MQRILFIPLLFLSVLLYADITGKVTDTKGEPIPGVNIFWLNTPSGTVSDVDGTFKITRSNQSKQLVFSNVAFQGDTIYVENLTEPLHIKLNEVIELQEVSVVQKSPGVVKPRFAVLQTEKITVDELCKAACCNLSESFETNPSVDVSYSDAATGAKQIKMLGLPGTYVQMLTENIPNLRGISSVYGLGFIPGPWMEGIQVSKGTGSVINGYEAVTGQINVEYKKPQTSEIVAANVFASDAGRVEANVNAGIKLTPELSTGVLMHASDEFMSLDDNGDGYMDMPMIKQLNFINRWYYRSQRFVSQAFVRALSENRMGGTVDGNYMIDIDTKRYEFFVKNGYVFNPAKETSVGLILSGSIHDQQAHYGLKHYVGSQDNFYANLIFQTNLDEHQKLSAGLSFNHDVFDESVRVMNPDQTENSFLPVYKKETVPGAFAEYTLNLHDKFIALAGLRADYHNIYGAFVTPRLHLKYVPADFLHIRTTMGKGYRSPNMLAENNFYLASNRTLVLDNNLKMEEAWNYGVSLQSYIPLFSRELALSAEWYYTDFRQQVVTDVDSDVHQVHFYNLNGKSFAHSVQFEANMEVVKGLTMTLAHRFNDVQSTIGGVLREKPLTNRYKSLATASYQTPLKKWQFDFTAQFNGGGRMPDPDPVNPLWNTEFPAYTILNAQITKYFRTWSVYAGSENLTGFVQDNPIIDVSDPFSNDFDATNVWGPTHGRKLYIGLRWAIDR</sequence>
<evidence type="ECO:0000256" key="8">
    <source>
        <dbReference type="ARBA" id="ARBA00023237"/>
    </source>
</evidence>
<dbReference type="InterPro" id="IPR008969">
    <property type="entry name" value="CarboxyPept-like_regulatory"/>
</dbReference>
<dbReference type="SUPFAM" id="SSF49464">
    <property type="entry name" value="Carboxypeptidase regulatory domain-like"/>
    <property type="match status" value="1"/>
</dbReference>
<evidence type="ECO:0000259" key="9">
    <source>
        <dbReference type="Pfam" id="PF00593"/>
    </source>
</evidence>
<feature type="domain" description="TonB-dependent receptor plug" evidence="10">
    <location>
        <begin position="119"/>
        <end position="216"/>
    </location>
</feature>
<dbReference type="PANTHER" id="PTHR30069:SF29">
    <property type="entry name" value="HEMOGLOBIN AND HEMOGLOBIN-HAPTOGLOBIN-BINDING PROTEIN 1-RELATED"/>
    <property type="match status" value="1"/>
</dbReference>
<keyword evidence="3" id="KW-0812">Transmembrane</keyword>
<dbReference type="InterPro" id="IPR037066">
    <property type="entry name" value="Plug_dom_sf"/>
</dbReference>
<reference evidence="11" key="1">
    <citation type="submission" date="2019-08" db="EMBL/GenBank/DDBJ databases">
        <authorList>
            <person name="Kucharzyk K."/>
            <person name="Murdoch R.W."/>
            <person name="Higgins S."/>
            <person name="Loffler F."/>
        </authorList>
    </citation>
    <scope>NUCLEOTIDE SEQUENCE</scope>
</reference>
<evidence type="ECO:0000256" key="2">
    <source>
        <dbReference type="ARBA" id="ARBA00022448"/>
    </source>
</evidence>
<evidence type="ECO:0000256" key="7">
    <source>
        <dbReference type="ARBA" id="ARBA00023170"/>
    </source>
</evidence>
<dbReference type="Gene3D" id="2.40.170.20">
    <property type="entry name" value="TonB-dependent receptor, beta-barrel domain"/>
    <property type="match status" value="1"/>
</dbReference>
<keyword evidence="8" id="KW-0998">Cell outer membrane</keyword>
<evidence type="ECO:0000256" key="4">
    <source>
        <dbReference type="ARBA" id="ARBA00022729"/>
    </source>
</evidence>
<accession>A0A644WJ37</accession>
<keyword evidence="4" id="KW-0732">Signal</keyword>
<dbReference type="InterPro" id="IPR036942">
    <property type="entry name" value="Beta-barrel_TonB_sf"/>
</dbReference>
<keyword evidence="6" id="KW-0472">Membrane</keyword>
<keyword evidence="5" id="KW-0798">TonB box</keyword>
<dbReference type="InterPro" id="IPR012910">
    <property type="entry name" value="Plug_dom"/>
</dbReference>
<feature type="domain" description="TonB-dependent receptor-like beta-barrel" evidence="9">
    <location>
        <begin position="334"/>
        <end position="683"/>
    </location>
</feature>
<dbReference type="GO" id="GO:0044718">
    <property type="term" value="P:siderophore transmembrane transport"/>
    <property type="evidence" value="ECO:0007669"/>
    <property type="project" value="TreeGrafter"/>
</dbReference>
<dbReference type="AlphaFoldDB" id="A0A644WJ37"/>
<dbReference type="Gene3D" id="2.60.40.1120">
    <property type="entry name" value="Carboxypeptidase-like, regulatory domain"/>
    <property type="match status" value="1"/>
</dbReference>
<organism evidence="11">
    <name type="scientific">bioreactor metagenome</name>
    <dbReference type="NCBI Taxonomy" id="1076179"/>
    <lineage>
        <taxon>unclassified sequences</taxon>
        <taxon>metagenomes</taxon>
        <taxon>ecological metagenomes</taxon>
    </lineage>
</organism>
<dbReference type="EMBL" id="VSSQ01000968">
    <property type="protein sequence ID" value="MPM03619.1"/>
    <property type="molecule type" value="Genomic_DNA"/>
</dbReference>
<dbReference type="Pfam" id="PF00593">
    <property type="entry name" value="TonB_dep_Rec_b-barrel"/>
    <property type="match status" value="1"/>
</dbReference>
<evidence type="ECO:0000259" key="10">
    <source>
        <dbReference type="Pfam" id="PF07715"/>
    </source>
</evidence>
<dbReference type="InterPro" id="IPR000531">
    <property type="entry name" value="Beta-barrel_TonB"/>
</dbReference>
<dbReference type="Pfam" id="PF13715">
    <property type="entry name" value="CarbopepD_reg_2"/>
    <property type="match status" value="1"/>
</dbReference>
<gene>
    <name evidence="11" type="primary">btuB_56</name>
    <name evidence="11" type="ORF">SDC9_49886</name>
</gene>
<dbReference type="SUPFAM" id="SSF56935">
    <property type="entry name" value="Porins"/>
    <property type="match status" value="1"/>
</dbReference>
<comment type="caution">
    <text evidence="11">The sequence shown here is derived from an EMBL/GenBank/DDBJ whole genome shotgun (WGS) entry which is preliminary data.</text>
</comment>
<dbReference type="PROSITE" id="PS52016">
    <property type="entry name" value="TONB_DEPENDENT_REC_3"/>
    <property type="match status" value="1"/>
</dbReference>
<dbReference type="Gene3D" id="2.170.130.10">
    <property type="entry name" value="TonB-dependent receptor, plug domain"/>
    <property type="match status" value="1"/>
</dbReference>
<evidence type="ECO:0000256" key="6">
    <source>
        <dbReference type="ARBA" id="ARBA00023136"/>
    </source>
</evidence>
<evidence type="ECO:0000256" key="3">
    <source>
        <dbReference type="ARBA" id="ARBA00022692"/>
    </source>
</evidence>